<evidence type="ECO:0000313" key="3">
    <source>
        <dbReference type="EMBL" id="GAA1969362.1"/>
    </source>
</evidence>
<reference evidence="4" key="1">
    <citation type="journal article" date="2019" name="Int. J. Syst. Evol. Microbiol.">
        <title>The Global Catalogue of Microorganisms (GCM) 10K type strain sequencing project: providing services to taxonomists for standard genome sequencing and annotation.</title>
        <authorList>
            <consortium name="The Broad Institute Genomics Platform"/>
            <consortium name="The Broad Institute Genome Sequencing Center for Infectious Disease"/>
            <person name="Wu L."/>
            <person name="Ma J."/>
        </authorList>
    </citation>
    <scope>NUCLEOTIDE SEQUENCE [LARGE SCALE GENOMIC DNA]</scope>
    <source>
        <strain evidence="4">JCM 14901</strain>
    </source>
</reference>
<dbReference type="SUPFAM" id="SSF51735">
    <property type="entry name" value="NAD(P)-binding Rossmann-fold domains"/>
    <property type="match status" value="1"/>
</dbReference>
<gene>
    <name evidence="3" type="ORF">GCM10009776_35560</name>
</gene>
<dbReference type="InterPro" id="IPR036291">
    <property type="entry name" value="NAD(P)-bd_dom_sf"/>
</dbReference>
<evidence type="ECO:0000256" key="2">
    <source>
        <dbReference type="ARBA" id="ARBA00023002"/>
    </source>
</evidence>
<dbReference type="PROSITE" id="PS00061">
    <property type="entry name" value="ADH_SHORT"/>
    <property type="match status" value="1"/>
</dbReference>
<dbReference type="Proteomes" id="UP001499933">
    <property type="component" value="Unassembled WGS sequence"/>
</dbReference>
<evidence type="ECO:0000313" key="4">
    <source>
        <dbReference type="Proteomes" id="UP001499933"/>
    </source>
</evidence>
<keyword evidence="4" id="KW-1185">Reference proteome</keyword>
<sequence>MFTGRAGSPSTRAVCFTRIREADADLAAGVDDLARGACSFVGVEPDDDRRTGYGRTVGTMRFQGKVVLLFGGGMAGGAHSNGSAAAVSYAREGAHVVVVDRIEASARSAVEQILADGGTALAICSDVTSEDDVRRVVTSTVAQFGTIDVLHNNVGTTQMGLPPDLELDDWNSSMAINLGSVFLSCKYVLPVMVEQGHGAIVNISSLAALRDTGYPYPAYSAAKAAVNQLTVTLALQYARHGIRVNAVAPGIIDSPFIYREISSQYETVEEMVRARNEMTPNGKMGTPWDVAEASLFLASDAAGFISGVILPVDGGQHMRAR</sequence>
<comment type="similarity">
    <text evidence="1">Belongs to the short-chain dehydrogenases/reductases (SDR) family.</text>
</comment>
<dbReference type="EMBL" id="BAAAOG010000011">
    <property type="protein sequence ID" value="GAA1969362.1"/>
    <property type="molecule type" value="Genomic_DNA"/>
</dbReference>
<dbReference type="PANTHER" id="PTHR24321:SF15">
    <property type="entry name" value="OXIDOREDUCTASE UCPA"/>
    <property type="match status" value="1"/>
</dbReference>
<comment type="caution">
    <text evidence="3">The sequence shown here is derived from an EMBL/GenBank/DDBJ whole genome shotgun (WGS) entry which is preliminary data.</text>
</comment>
<protein>
    <submittedName>
        <fullName evidence="3">SDR family oxidoreductase</fullName>
    </submittedName>
</protein>
<dbReference type="InterPro" id="IPR020904">
    <property type="entry name" value="Sc_DH/Rdtase_CS"/>
</dbReference>
<dbReference type="Gene3D" id="3.40.50.720">
    <property type="entry name" value="NAD(P)-binding Rossmann-like Domain"/>
    <property type="match status" value="1"/>
</dbReference>
<evidence type="ECO:0000256" key="1">
    <source>
        <dbReference type="ARBA" id="ARBA00006484"/>
    </source>
</evidence>
<dbReference type="PRINTS" id="PR00081">
    <property type="entry name" value="GDHRDH"/>
</dbReference>
<dbReference type="CDD" id="cd05233">
    <property type="entry name" value="SDR_c"/>
    <property type="match status" value="1"/>
</dbReference>
<name>A0ABP5CW15_9MICO</name>
<dbReference type="Pfam" id="PF13561">
    <property type="entry name" value="adh_short_C2"/>
    <property type="match status" value="1"/>
</dbReference>
<keyword evidence="2" id="KW-0560">Oxidoreductase</keyword>
<accession>A0ABP5CW15</accession>
<dbReference type="PANTHER" id="PTHR24321">
    <property type="entry name" value="DEHYDROGENASES, SHORT CHAIN"/>
    <property type="match status" value="1"/>
</dbReference>
<organism evidence="3 4">
    <name type="scientific">Microbacterium deminutum</name>
    <dbReference type="NCBI Taxonomy" id="344164"/>
    <lineage>
        <taxon>Bacteria</taxon>
        <taxon>Bacillati</taxon>
        <taxon>Actinomycetota</taxon>
        <taxon>Actinomycetes</taxon>
        <taxon>Micrococcales</taxon>
        <taxon>Microbacteriaceae</taxon>
        <taxon>Microbacterium</taxon>
    </lineage>
</organism>
<dbReference type="InterPro" id="IPR002347">
    <property type="entry name" value="SDR_fam"/>
</dbReference>
<dbReference type="PRINTS" id="PR00080">
    <property type="entry name" value="SDRFAMILY"/>
</dbReference>
<proteinExistence type="inferred from homology"/>